<gene>
    <name evidence="1" type="ORF">GCM10008936_08630</name>
</gene>
<organism evidence="1 2">
    <name type="scientific">Alkalibacterium indicireducens</name>
    <dbReference type="NCBI Taxonomy" id="398758"/>
    <lineage>
        <taxon>Bacteria</taxon>
        <taxon>Bacillati</taxon>
        <taxon>Bacillota</taxon>
        <taxon>Bacilli</taxon>
        <taxon>Lactobacillales</taxon>
        <taxon>Carnobacteriaceae</taxon>
        <taxon>Alkalibacterium</taxon>
    </lineage>
</organism>
<protein>
    <submittedName>
        <fullName evidence="1">Uncharacterized protein</fullName>
    </submittedName>
</protein>
<reference evidence="2" key="1">
    <citation type="journal article" date="2019" name="Int. J. Syst. Evol. Microbiol.">
        <title>The Global Catalogue of Microorganisms (GCM) 10K type strain sequencing project: providing services to taxonomists for standard genome sequencing and annotation.</title>
        <authorList>
            <consortium name="The Broad Institute Genomics Platform"/>
            <consortium name="The Broad Institute Genome Sequencing Center for Infectious Disease"/>
            <person name="Wu L."/>
            <person name="Ma J."/>
        </authorList>
    </citation>
    <scope>NUCLEOTIDE SEQUENCE [LARGE SCALE GENOMIC DNA]</scope>
    <source>
        <strain evidence="2">JCM 14232</strain>
    </source>
</reference>
<proteinExistence type="predicted"/>
<dbReference type="Proteomes" id="UP001410648">
    <property type="component" value="Unassembled WGS sequence"/>
</dbReference>
<dbReference type="RefSeq" id="WP_346024326.1">
    <property type="nucleotide sequence ID" value="NZ_BAAADA010000072.1"/>
</dbReference>
<evidence type="ECO:0000313" key="1">
    <source>
        <dbReference type="EMBL" id="GAA0481097.1"/>
    </source>
</evidence>
<dbReference type="EMBL" id="BAAADA010000072">
    <property type="protein sequence ID" value="GAA0481097.1"/>
    <property type="molecule type" value="Genomic_DNA"/>
</dbReference>
<name>A0ABP3KMV4_9LACT</name>
<keyword evidence="2" id="KW-1185">Reference proteome</keyword>
<comment type="caution">
    <text evidence="1">The sequence shown here is derived from an EMBL/GenBank/DDBJ whole genome shotgun (WGS) entry which is preliminary data.</text>
</comment>
<sequence length="51" mass="5984">MHSALSEESFETESLSLRSIIYDDVEGLWSIELIDIRSYEDYVIQVDDEEN</sequence>
<evidence type="ECO:0000313" key="2">
    <source>
        <dbReference type="Proteomes" id="UP001410648"/>
    </source>
</evidence>
<accession>A0ABP3KMV4</accession>